<accession>A0A8H6FED1</accession>
<dbReference type="Proteomes" id="UP000593566">
    <property type="component" value="Unassembled WGS sequence"/>
</dbReference>
<name>A0A8H6FED1_9LECA</name>
<keyword evidence="1" id="KW-1133">Transmembrane helix</keyword>
<proteinExistence type="predicted"/>
<protein>
    <submittedName>
        <fullName evidence="2">Uncharacterized protein</fullName>
    </submittedName>
</protein>
<sequence>MSFISAPSPEPDLHKLLLSEDPDDALDKRLEDHITMSLWSTQQHHNSAAYFLYFREECEAWRLSGSAVAIQTYQDFLDLVEHLKRTRNEKRSAAAVLDFFPPVRAADDEKTPTPSLTEECTSGQLHWSLRHRSPRCDLVSATNSIFLTVRLWLMLNVGSSANLTLFPGRSSPEWMEDQSLDNFIDSCFPVSEWGPRLSQWPFSLNAYNLERVGGFELVWTDHLADHLYLNEDLGTISIYHHVHVLRGLLQAKSPNQALPDRLLTETLQTLALIIPRANRDCKTWFEKVHNKYAKYAENIDHGAGDVELLHWARSTEKYKFWGQRLITIKMAYDASEPKNLGQWWRDRRRRVEWYTFWVAVLVVFLTIVFGLIQSITGVMQVYYAAHSGQSP</sequence>
<dbReference type="AlphaFoldDB" id="A0A8H6FED1"/>
<evidence type="ECO:0000256" key="1">
    <source>
        <dbReference type="SAM" id="Phobius"/>
    </source>
</evidence>
<organism evidence="2 3">
    <name type="scientific">Letharia lupina</name>
    <dbReference type="NCBI Taxonomy" id="560253"/>
    <lineage>
        <taxon>Eukaryota</taxon>
        <taxon>Fungi</taxon>
        <taxon>Dikarya</taxon>
        <taxon>Ascomycota</taxon>
        <taxon>Pezizomycotina</taxon>
        <taxon>Lecanoromycetes</taxon>
        <taxon>OSLEUM clade</taxon>
        <taxon>Lecanoromycetidae</taxon>
        <taxon>Lecanorales</taxon>
        <taxon>Lecanorineae</taxon>
        <taxon>Parmeliaceae</taxon>
        <taxon>Letharia</taxon>
    </lineage>
</organism>
<keyword evidence="1" id="KW-0472">Membrane</keyword>
<feature type="transmembrane region" description="Helical" evidence="1">
    <location>
        <begin position="353"/>
        <end position="372"/>
    </location>
</feature>
<evidence type="ECO:0000313" key="3">
    <source>
        <dbReference type="Proteomes" id="UP000593566"/>
    </source>
</evidence>
<reference evidence="2 3" key="1">
    <citation type="journal article" date="2020" name="Genomics">
        <title>Complete, high-quality genomes from long-read metagenomic sequencing of two wolf lichen thalli reveals enigmatic genome architecture.</title>
        <authorList>
            <person name="McKenzie S.K."/>
            <person name="Walston R.F."/>
            <person name="Allen J.L."/>
        </authorList>
    </citation>
    <scope>NUCLEOTIDE SEQUENCE [LARGE SCALE GENOMIC DNA]</scope>
    <source>
        <strain evidence="2">WasteWater1</strain>
    </source>
</reference>
<keyword evidence="1" id="KW-0812">Transmembrane</keyword>
<keyword evidence="3" id="KW-1185">Reference proteome</keyword>
<gene>
    <name evidence="2" type="ORF">HO133_010472</name>
</gene>
<evidence type="ECO:0000313" key="2">
    <source>
        <dbReference type="EMBL" id="KAF6225275.1"/>
    </source>
</evidence>
<dbReference type="EMBL" id="JACCJB010000008">
    <property type="protein sequence ID" value="KAF6225275.1"/>
    <property type="molecule type" value="Genomic_DNA"/>
</dbReference>
<comment type="caution">
    <text evidence="2">The sequence shown here is derived from an EMBL/GenBank/DDBJ whole genome shotgun (WGS) entry which is preliminary data.</text>
</comment>
<dbReference type="RefSeq" id="XP_037154142.1">
    <property type="nucleotide sequence ID" value="XM_037301325.1"/>
</dbReference>
<dbReference type="GeneID" id="59338863"/>